<dbReference type="AlphaFoldDB" id="A0A1H4LEP9"/>
<dbReference type="Proteomes" id="UP000199183">
    <property type="component" value="Unassembled WGS sequence"/>
</dbReference>
<dbReference type="OrthoDB" id="3630048at2"/>
<evidence type="ECO:0000313" key="3">
    <source>
        <dbReference type="Proteomes" id="UP000199183"/>
    </source>
</evidence>
<proteinExistence type="predicted"/>
<dbReference type="EMBL" id="FNRY01000001">
    <property type="protein sequence ID" value="SEB69219.1"/>
    <property type="molecule type" value="Genomic_DNA"/>
</dbReference>
<dbReference type="CDD" id="cd00090">
    <property type="entry name" value="HTH_ARSR"/>
    <property type="match status" value="1"/>
</dbReference>
<dbReference type="PANTHER" id="PTHR38600:SF2">
    <property type="entry name" value="SLL0088 PROTEIN"/>
    <property type="match status" value="1"/>
</dbReference>
<evidence type="ECO:0000259" key="1">
    <source>
        <dbReference type="PROSITE" id="PS50987"/>
    </source>
</evidence>
<sequence>MSSSTVDVAVFAALGDATRWAILQRLGREAASASALAEELPVSRQAIVKHVRVLERAGLVTAERHGREVRFAALGAPLSQAARRLEKIGSAWEARLARLKAGAERE</sequence>
<dbReference type="STRING" id="640635.SAMN04489806_1520"/>
<dbReference type="InterPro" id="IPR011991">
    <property type="entry name" value="ArsR-like_HTH"/>
</dbReference>
<reference evidence="2 3" key="1">
    <citation type="submission" date="2016-10" db="EMBL/GenBank/DDBJ databases">
        <authorList>
            <person name="de Groot N.N."/>
        </authorList>
    </citation>
    <scope>NUCLEOTIDE SEQUENCE [LARGE SCALE GENOMIC DNA]</scope>
    <source>
        <strain evidence="2 3">DSM 21799</strain>
    </source>
</reference>
<evidence type="ECO:0000313" key="2">
    <source>
        <dbReference type="EMBL" id="SEB69219.1"/>
    </source>
</evidence>
<dbReference type="RefSeq" id="WP_091182182.1">
    <property type="nucleotide sequence ID" value="NZ_FNRY01000001.1"/>
</dbReference>
<dbReference type="PROSITE" id="PS50987">
    <property type="entry name" value="HTH_ARSR_2"/>
    <property type="match status" value="1"/>
</dbReference>
<dbReference type="Pfam" id="PF12840">
    <property type="entry name" value="HTH_20"/>
    <property type="match status" value="1"/>
</dbReference>
<organism evidence="2 3">
    <name type="scientific">Paramicrobacterium humi</name>
    <dbReference type="NCBI Taxonomy" id="640635"/>
    <lineage>
        <taxon>Bacteria</taxon>
        <taxon>Bacillati</taxon>
        <taxon>Actinomycetota</taxon>
        <taxon>Actinomycetes</taxon>
        <taxon>Micrococcales</taxon>
        <taxon>Microbacteriaceae</taxon>
        <taxon>Paramicrobacterium</taxon>
    </lineage>
</organism>
<dbReference type="NCBIfam" id="NF033788">
    <property type="entry name" value="HTH_metalloreg"/>
    <property type="match status" value="1"/>
</dbReference>
<dbReference type="Gene3D" id="1.10.10.10">
    <property type="entry name" value="Winged helix-like DNA-binding domain superfamily/Winged helix DNA-binding domain"/>
    <property type="match status" value="1"/>
</dbReference>
<dbReference type="PRINTS" id="PR00778">
    <property type="entry name" value="HTHARSR"/>
</dbReference>
<dbReference type="SMART" id="SM00418">
    <property type="entry name" value="HTH_ARSR"/>
    <property type="match status" value="1"/>
</dbReference>
<dbReference type="InterPro" id="IPR036390">
    <property type="entry name" value="WH_DNA-bd_sf"/>
</dbReference>
<dbReference type="InterPro" id="IPR036388">
    <property type="entry name" value="WH-like_DNA-bd_sf"/>
</dbReference>
<dbReference type="GO" id="GO:0003700">
    <property type="term" value="F:DNA-binding transcription factor activity"/>
    <property type="evidence" value="ECO:0007669"/>
    <property type="project" value="InterPro"/>
</dbReference>
<dbReference type="SUPFAM" id="SSF46785">
    <property type="entry name" value="Winged helix' DNA-binding domain"/>
    <property type="match status" value="1"/>
</dbReference>
<dbReference type="PANTHER" id="PTHR38600">
    <property type="entry name" value="TRANSCRIPTIONAL REGULATORY PROTEIN"/>
    <property type="match status" value="1"/>
</dbReference>
<gene>
    <name evidence="2" type="ORF">SAMN04489806_1520</name>
</gene>
<keyword evidence="3" id="KW-1185">Reference proteome</keyword>
<protein>
    <submittedName>
        <fullName evidence="2">Helix-turn-helix domain-containing protein</fullName>
    </submittedName>
</protein>
<feature type="domain" description="HTH arsR-type" evidence="1">
    <location>
        <begin position="1"/>
        <end position="93"/>
    </location>
</feature>
<accession>A0A1H4LEP9</accession>
<dbReference type="InterPro" id="IPR001845">
    <property type="entry name" value="HTH_ArsR_DNA-bd_dom"/>
</dbReference>
<name>A0A1H4LEP9_9MICO</name>